<dbReference type="RefSeq" id="WP_394509275.1">
    <property type="nucleotide sequence ID" value="NZ_JBIGHX010000001.1"/>
</dbReference>
<proteinExistence type="predicted"/>
<feature type="transmembrane region" description="Helical" evidence="1">
    <location>
        <begin position="21"/>
        <end position="41"/>
    </location>
</feature>
<feature type="transmembrane region" description="Helical" evidence="1">
    <location>
        <begin position="167"/>
        <end position="185"/>
    </location>
</feature>
<dbReference type="Proteomes" id="UP001606302">
    <property type="component" value="Unassembled WGS sequence"/>
</dbReference>
<organism evidence="2 3">
    <name type="scientific">Pelomonas lactea</name>
    <dbReference type="NCBI Taxonomy" id="3299030"/>
    <lineage>
        <taxon>Bacteria</taxon>
        <taxon>Pseudomonadati</taxon>
        <taxon>Pseudomonadota</taxon>
        <taxon>Betaproteobacteria</taxon>
        <taxon>Burkholderiales</taxon>
        <taxon>Sphaerotilaceae</taxon>
        <taxon>Roseateles</taxon>
    </lineage>
</organism>
<keyword evidence="3" id="KW-1185">Reference proteome</keyword>
<accession>A0ABW7GF21</accession>
<evidence type="ECO:0000313" key="2">
    <source>
        <dbReference type="EMBL" id="MFG6460464.1"/>
    </source>
</evidence>
<keyword evidence="1" id="KW-0812">Transmembrane</keyword>
<protein>
    <recommendedName>
        <fullName evidence="4">PepSY domain-containing protein</fullName>
    </recommendedName>
</protein>
<evidence type="ECO:0000256" key="1">
    <source>
        <dbReference type="SAM" id="Phobius"/>
    </source>
</evidence>
<keyword evidence="1" id="KW-0472">Membrane</keyword>
<gene>
    <name evidence="2" type="ORF">ACG04Q_02700</name>
</gene>
<keyword evidence="1" id="KW-1133">Transmembrane helix</keyword>
<evidence type="ECO:0008006" key="4">
    <source>
        <dbReference type="Google" id="ProtNLM"/>
    </source>
</evidence>
<comment type="caution">
    <text evidence="2">The sequence shown here is derived from an EMBL/GenBank/DDBJ whole genome shotgun (WGS) entry which is preliminary data.</text>
</comment>
<sequence length="208" mass="22239">MEIHGQLVLAPDALAGTRAPALWACVGILAVVALACGVQAARSAPCWTELPSFEVVPLGVATLHTQRTGTYATEPVAQGEALVLPYSESAPPALAAAWVPLHDGHWALRIHDDLQLGTMRQRSLNRGGLAWTVTLLDKQVVRIASADGELLGYREFEDAWQHRRWRLAGWAGASALAAALLAAFARRILSALARRDARSRASSGLKSP</sequence>
<evidence type="ECO:0000313" key="3">
    <source>
        <dbReference type="Proteomes" id="UP001606302"/>
    </source>
</evidence>
<name>A0ABW7GF21_9BURK</name>
<reference evidence="2 3" key="1">
    <citation type="submission" date="2024-08" db="EMBL/GenBank/DDBJ databases">
        <authorList>
            <person name="Lu H."/>
        </authorList>
    </citation>
    <scope>NUCLEOTIDE SEQUENCE [LARGE SCALE GENOMIC DNA]</scope>
    <source>
        <strain evidence="2 3">DXS20W</strain>
    </source>
</reference>
<dbReference type="EMBL" id="JBIGHX010000001">
    <property type="protein sequence ID" value="MFG6460464.1"/>
    <property type="molecule type" value="Genomic_DNA"/>
</dbReference>